<dbReference type="RefSeq" id="WP_201672140.1">
    <property type="nucleotide sequence ID" value="NZ_JAEQNE010000001.1"/>
</dbReference>
<evidence type="ECO:0000313" key="2">
    <source>
        <dbReference type="Proteomes" id="UP000599109"/>
    </source>
</evidence>
<name>A0A936YRR1_9BURK</name>
<proteinExistence type="predicted"/>
<sequence>MTEPSFPTTDDPELHAYVDGRLDPLRQAAVEARLAGDPALAHQVHAWKAQRLALRDMHADVLEQTVPPHLLQAAQILHTRSNSVARWQRWGGMAAAILVAFGAGWAGHVQWQDRAVATANGSRVAGQFVHQAVLAHSVYVPEVRHPVEVEAAQQQHLVQWLSKRLNRPLKLPSLAPSGYELVGGRLLPGENSARAQFMYQNANGERVTLYVGAVDGAAGKGMGETAFRFANEGGVASFYWVENGFGYAITGKLPRPGLLVLAEAVYRQL</sequence>
<gene>
    <name evidence="1" type="ORF">JJ685_00065</name>
</gene>
<protein>
    <submittedName>
        <fullName evidence="1">Anti-sigma factor</fullName>
    </submittedName>
</protein>
<dbReference type="AlphaFoldDB" id="A0A936YRR1"/>
<dbReference type="Proteomes" id="UP000599109">
    <property type="component" value="Unassembled WGS sequence"/>
</dbReference>
<organism evidence="1 2">
    <name type="scientific">Ramlibacter monticola</name>
    <dbReference type="NCBI Taxonomy" id="1926872"/>
    <lineage>
        <taxon>Bacteria</taxon>
        <taxon>Pseudomonadati</taxon>
        <taxon>Pseudomonadota</taxon>
        <taxon>Betaproteobacteria</taxon>
        <taxon>Burkholderiales</taxon>
        <taxon>Comamonadaceae</taxon>
        <taxon>Ramlibacter</taxon>
    </lineage>
</organism>
<dbReference type="EMBL" id="JAEQNE010000001">
    <property type="protein sequence ID" value="MBL0389525.1"/>
    <property type="molecule type" value="Genomic_DNA"/>
</dbReference>
<evidence type="ECO:0000313" key="1">
    <source>
        <dbReference type="EMBL" id="MBL0389525.1"/>
    </source>
</evidence>
<accession>A0A936YRR1</accession>
<comment type="caution">
    <text evidence="1">The sequence shown here is derived from an EMBL/GenBank/DDBJ whole genome shotgun (WGS) entry which is preliminary data.</text>
</comment>
<keyword evidence="2" id="KW-1185">Reference proteome</keyword>
<reference evidence="1 2" key="1">
    <citation type="journal article" date="2017" name="Int. J. Syst. Evol. Microbiol.">
        <title>Ramlibacter monticola sp. nov., isolated from forest soil.</title>
        <authorList>
            <person name="Chaudhary D.K."/>
            <person name="Kim J."/>
        </authorList>
    </citation>
    <scope>NUCLEOTIDE SEQUENCE [LARGE SCALE GENOMIC DNA]</scope>
    <source>
        <strain evidence="1 2">KACC 19175</strain>
    </source>
</reference>